<protein>
    <submittedName>
        <fullName evidence="1">Uncharacterized protein</fullName>
    </submittedName>
</protein>
<reference evidence="1 2" key="1">
    <citation type="submission" date="2019-12" db="EMBL/GenBank/DDBJ databases">
        <title>Erwinia sp. nov., isolated from droppings of birds in the Qinghai-Tiebt plateau of China.</title>
        <authorList>
            <person name="Ge Y."/>
        </authorList>
    </citation>
    <scope>NUCLEOTIDE SEQUENCE [LARGE SCALE GENOMIC DNA]</scope>
    <source>
        <strain evidence="1 2">J780</strain>
    </source>
</reference>
<sequence>MLVLDSDEVNDLKHGQEALRQQLRDIKLANRDMKNAAKVVLWGIRV</sequence>
<dbReference type="RefSeq" id="WP_156287624.1">
    <property type="nucleotide sequence ID" value="NZ_CP046509.1"/>
</dbReference>
<dbReference type="KEGG" id="erwi:GN242_13050"/>
<accession>A0A6I6EJB1</accession>
<name>A0A6I6EJB1_9GAMM</name>
<dbReference type="EMBL" id="CP046509">
    <property type="protein sequence ID" value="QGU88095.1"/>
    <property type="molecule type" value="Genomic_DNA"/>
</dbReference>
<proteinExistence type="predicted"/>
<organism evidence="1 2">
    <name type="scientific">Erwinia sorbitola</name>
    <dbReference type="NCBI Taxonomy" id="2681984"/>
    <lineage>
        <taxon>Bacteria</taxon>
        <taxon>Pseudomonadati</taxon>
        <taxon>Pseudomonadota</taxon>
        <taxon>Gammaproteobacteria</taxon>
        <taxon>Enterobacterales</taxon>
        <taxon>Erwiniaceae</taxon>
        <taxon>Erwinia</taxon>
    </lineage>
</organism>
<dbReference type="Proteomes" id="UP000424752">
    <property type="component" value="Chromosome"/>
</dbReference>
<evidence type="ECO:0000313" key="1">
    <source>
        <dbReference type="EMBL" id="QGU88095.1"/>
    </source>
</evidence>
<evidence type="ECO:0000313" key="2">
    <source>
        <dbReference type="Proteomes" id="UP000424752"/>
    </source>
</evidence>
<gene>
    <name evidence="1" type="ORF">GN242_13050</name>
</gene>
<dbReference type="AlphaFoldDB" id="A0A6I6EJB1"/>